<dbReference type="RefSeq" id="YP_006907593.1">
    <property type="nucleotide sequence ID" value="NC_018857.1"/>
</dbReference>
<evidence type="ECO:0000313" key="2">
    <source>
        <dbReference type="Proteomes" id="UP000006287"/>
    </source>
</evidence>
<protein>
    <submittedName>
        <fullName evidence="1">Uncharacterized protein</fullName>
    </submittedName>
</protein>
<sequence>MPTLVTRPKPERMVFNTKLPVDDLIYMLLLNEEPYGSGTMDYMQELIADRLKWFPDRGDTFRVVNKRDYKDGRYDEK</sequence>
<accession>J9PTQ3</accession>
<dbReference type="Proteomes" id="UP000006287">
    <property type="component" value="Segment"/>
</dbReference>
<dbReference type="KEGG" id="vg:13827997"/>
<proteinExistence type="predicted"/>
<dbReference type="EMBL" id="JN654439">
    <property type="protein sequence ID" value="AEZ50213.1"/>
    <property type="molecule type" value="Genomic_DNA"/>
</dbReference>
<name>J9PTQ3_9CAUD</name>
<keyword evidence="2" id="KW-1185">Reference proteome</keyword>
<reference evidence="1 2" key="1">
    <citation type="journal article" date="2012" name="FEMS Microbiol. Lett.">
        <title>Characterization of an endolysin, LysBPS13, from a Bacillus cereus bacteriophage.</title>
        <authorList>
            <person name="Park J."/>
            <person name="Yun J."/>
            <person name="Lim J.A."/>
            <person name="Kang D.H."/>
            <person name="Ryu S."/>
        </authorList>
    </citation>
    <scope>NUCLEOTIDE SEQUENCE [LARGE SCALE GENOMIC DNA]</scope>
</reference>
<gene>
    <name evidence="1" type="ORF">BPS13_0034</name>
</gene>
<organism evidence="1 2">
    <name type="scientific">Bacillus phage BPS13</name>
    <dbReference type="NCBI Taxonomy" id="1136731"/>
    <lineage>
        <taxon>Viruses</taxon>
        <taxon>Duplodnaviria</taxon>
        <taxon>Heunggongvirae</taxon>
        <taxon>Uroviricota</taxon>
        <taxon>Caudoviricetes</taxon>
        <taxon>Herelleviridae</taxon>
        <taxon>Bastillevirinae</taxon>
        <taxon>Wphvirus</taxon>
        <taxon>Wphvirus BPS13</taxon>
    </lineage>
</organism>
<dbReference type="GeneID" id="13827997"/>
<evidence type="ECO:0000313" key="1">
    <source>
        <dbReference type="EMBL" id="AEZ50213.1"/>
    </source>
</evidence>